<feature type="domain" description="RNA-binding S4" evidence="9">
    <location>
        <begin position="3"/>
        <end position="71"/>
    </location>
</feature>
<comment type="function">
    <text evidence="5">Responsible for synthesis of pseudouridine from uracil-2605 in 23S ribosomal RNA.</text>
</comment>
<dbReference type="InterPro" id="IPR020094">
    <property type="entry name" value="TruA/RsuA/RluB/E/F_N"/>
</dbReference>
<comment type="catalytic activity">
    <reaction evidence="4">
        <text>uridine(2605) in 23S rRNA = pseudouridine(2605) in 23S rRNA</text>
        <dbReference type="Rhea" id="RHEA:42520"/>
        <dbReference type="Rhea" id="RHEA-COMP:10095"/>
        <dbReference type="Rhea" id="RHEA-COMP:10096"/>
        <dbReference type="ChEBI" id="CHEBI:65314"/>
        <dbReference type="ChEBI" id="CHEBI:65315"/>
        <dbReference type="EC" id="5.4.99.22"/>
    </reaction>
</comment>
<dbReference type="Gene3D" id="3.30.70.580">
    <property type="entry name" value="Pseudouridine synthase I, catalytic domain, N-terminal subdomain"/>
    <property type="match status" value="1"/>
</dbReference>
<dbReference type="InterPro" id="IPR042092">
    <property type="entry name" value="PsdUridine_s_RsuA/RluB/E/F_cat"/>
</dbReference>
<evidence type="ECO:0000256" key="7">
    <source>
        <dbReference type="RuleBase" id="RU003887"/>
    </source>
</evidence>
<dbReference type="SMART" id="SM00363">
    <property type="entry name" value="S4"/>
    <property type="match status" value="1"/>
</dbReference>
<evidence type="ECO:0000313" key="10">
    <source>
        <dbReference type="EMBL" id="NMQ18682.1"/>
    </source>
</evidence>
<evidence type="ECO:0000259" key="9">
    <source>
        <dbReference type="SMART" id="SM00363"/>
    </source>
</evidence>
<dbReference type="NCBIfam" id="TIGR00093">
    <property type="entry name" value="pseudouridine synthase"/>
    <property type="match status" value="1"/>
</dbReference>
<dbReference type="PANTHER" id="PTHR47683">
    <property type="entry name" value="PSEUDOURIDINE SYNTHASE FAMILY PROTEIN-RELATED"/>
    <property type="match status" value="1"/>
</dbReference>
<dbReference type="SUPFAM" id="SSF55120">
    <property type="entry name" value="Pseudouridine synthase"/>
    <property type="match status" value="1"/>
</dbReference>
<dbReference type="InterPro" id="IPR000748">
    <property type="entry name" value="PsdUridine_synth_RsuA/RluB/E/F"/>
</dbReference>
<evidence type="ECO:0000256" key="1">
    <source>
        <dbReference type="ARBA" id="ARBA00008348"/>
    </source>
</evidence>
<dbReference type="Pfam" id="PF00849">
    <property type="entry name" value="PseudoU_synth_2"/>
    <property type="match status" value="1"/>
</dbReference>
<keyword evidence="11" id="KW-1185">Reference proteome</keyword>
<reference evidence="10 11" key="1">
    <citation type="submission" date="2019-03" db="EMBL/GenBank/DDBJ databases">
        <title>Metabolic reconstructions from genomes of highly enriched 'Candidatus Accumulibacter' and 'Candidatus Competibacter' bioreactor populations.</title>
        <authorList>
            <person name="Annavajhala M.K."/>
            <person name="Welles L."/>
            <person name="Abbas B."/>
            <person name="Sorokin D."/>
            <person name="Park H."/>
            <person name="Van Loosdrecht M."/>
            <person name="Chandran K."/>
        </authorList>
    </citation>
    <scope>NUCLEOTIDE SEQUENCE [LARGE SCALE GENOMIC DNA]</scope>
    <source>
        <strain evidence="10 11">SBR_G</strain>
    </source>
</reference>
<protein>
    <recommendedName>
        <fullName evidence="7">Pseudouridine synthase</fullName>
        <ecNumber evidence="7">5.4.99.-</ecNumber>
    </recommendedName>
</protein>
<name>A0ABX1TH46_9GAMM</name>
<dbReference type="Proteomes" id="UP000760480">
    <property type="component" value="Unassembled WGS sequence"/>
</dbReference>
<comment type="similarity">
    <text evidence="1 7">Belongs to the pseudouridine synthase RsuA family.</text>
</comment>
<accession>A0ABX1TH46</accession>
<evidence type="ECO:0000256" key="8">
    <source>
        <dbReference type="SAM" id="MobiDB-lite"/>
    </source>
</evidence>
<dbReference type="InterPro" id="IPR002942">
    <property type="entry name" value="S4_RNA-bd"/>
</dbReference>
<evidence type="ECO:0000256" key="6">
    <source>
        <dbReference type="PROSITE-ProRule" id="PRU00182"/>
    </source>
</evidence>
<dbReference type="Pfam" id="PF01479">
    <property type="entry name" value="S4"/>
    <property type="match status" value="1"/>
</dbReference>
<evidence type="ECO:0000256" key="5">
    <source>
        <dbReference type="ARBA" id="ARBA00037383"/>
    </source>
</evidence>
<dbReference type="RefSeq" id="WP_169247944.1">
    <property type="nucleotide sequence ID" value="NZ_SPMZ01000016.1"/>
</dbReference>
<dbReference type="InterPro" id="IPR018496">
    <property type="entry name" value="PsdUridine_synth_RsuA/RluB_CS"/>
</dbReference>
<dbReference type="NCBIfam" id="NF007976">
    <property type="entry name" value="PRK10700.1"/>
    <property type="match status" value="1"/>
</dbReference>
<feature type="region of interest" description="Disordered" evidence="8">
    <location>
        <begin position="243"/>
        <end position="288"/>
    </location>
</feature>
<dbReference type="Gene3D" id="3.10.290.10">
    <property type="entry name" value="RNA-binding S4 domain"/>
    <property type="match status" value="1"/>
</dbReference>
<gene>
    <name evidence="10" type="ORF">E4P82_05365</name>
</gene>
<dbReference type="EMBL" id="SPMZ01000016">
    <property type="protein sequence ID" value="NMQ18682.1"/>
    <property type="molecule type" value="Genomic_DNA"/>
</dbReference>
<sequence>MTERLQKFLARMGLGSRRQIEDWIRQGRITVNGVPAQLGASVNGAEKIGIDGKLIQVRAFGQQRRVLAYYKPVGEIASRHDPEGRTTIFEHLPPLRDGRWIVVGRLDLNTQGLLLITNDGELANRLMHPSSQVEREYAVRVLGEVTPDMLKRLREGVPLEDGLARFDEIREAGGEGANHWYHVVLKEGRNREVRRLWESQGVAVSRLTRVRFGPVTLRRGLHPGHWDELDEERMTELLQAVGYAPRPAPKPELRRPPVSGRVWPDRPRGGRGPASGPRRPPKPGRSDR</sequence>
<comment type="caution">
    <text evidence="10">The sequence shown here is derived from an EMBL/GenBank/DDBJ whole genome shotgun (WGS) entry which is preliminary data.</text>
</comment>
<dbReference type="InterPro" id="IPR050343">
    <property type="entry name" value="RsuA_PseudoU_synthase"/>
</dbReference>
<dbReference type="Gene3D" id="3.30.70.1560">
    <property type="entry name" value="Alpha-L RNA-binding motif"/>
    <property type="match status" value="1"/>
</dbReference>
<dbReference type="InterPro" id="IPR020103">
    <property type="entry name" value="PsdUridine_synth_cat_dom_sf"/>
</dbReference>
<dbReference type="InterPro" id="IPR036986">
    <property type="entry name" value="S4_RNA-bd_sf"/>
</dbReference>
<proteinExistence type="inferred from homology"/>
<evidence type="ECO:0000256" key="3">
    <source>
        <dbReference type="ARBA" id="ARBA00023235"/>
    </source>
</evidence>
<keyword evidence="2 6" id="KW-0694">RNA-binding</keyword>
<dbReference type="PANTHER" id="PTHR47683:SF3">
    <property type="entry name" value="RIBOSOMAL LARGE SUBUNIT PSEUDOURIDINE SYNTHASE B"/>
    <property type="match status" value="1"/>
</dbReference>
<dbReference type="EC" id="5.4.99.-" evidence="7"/>
<dbReference type="CDD" id="cd00165">
    <property type="entry name" value="S4"/>
    <property type="match status" value="1"/>
</dbReference>
<organism evidence="10 11">
    <name type="scientific">Candidatus Competibacter phosphatis</name>
    <dbReference type="NCBI Taxonomy" id="221280"/>
    <lineage>
        <taxon>Bacteria</taxon>
        <taxon>Pseudomonadati</taxon>
        <taxon>Pseudomonadota</taxon>
        <taxon>Gammaproteobacteria</taxon>
        <taxon>Candidatus Competibacteraceae</taxon>
        <taxon>Candidatus Competibacter</taxon>
    </lineage>
</organism>
<evidence type="ECO:0000256" key="4">
    <source>
        <dbReference type="ARBA" id="ARBA00036944"/>
    </source>
</evidence>
<evidence type="ECO:0000313" key="11">
    <source>
        <dbReference type="Proteomes" id="UP000760480"/>
    </source>
</evidence>
<dbReference type="SUPFAM" id="SSF55174">
    <property type="entry name" value="Alpha-L RNA-binding motif"/>
    <property type="match status" value="1"/>
</dbReference>
<keyword evidence="3 7" id="KW-0413">Isomerase</keyword>
<dbReference type="CDD" id="cd02556">
    <property type="entry name" value="PseudoU_synth_RluB"/>
    <property type="match status" value="1"/>
</dbReference>
<dbReference type="PROSITE" id="PS01149">
    <property type="entry name" value="PSI_RSU"/>
    <property type="match status" value="1"/>
</dbReference>
<evidence type="ECO:0000256" key="2">
    <source>
        <dbReference type="ARBA" id="ARBA00022884"/>
    </source>
</evidence>
<dbReference type="PROSITE" id="PS50889">
    <property type="entry name" value="S4"/>
    <property type="match status" value="1"/>
</dbReference>
<dbReference type="InterPro" id="IPR006145">
    <property type="entry name" value="PsdUridine_synth_RsuA/RluA"/>
</dbReference>